<evidence type="ECO:0000313" key="3">
    <source>
        <dbReference type="Proteomes" id="UP000317316"/>
    </source>
</evidence>
<accession>A0A544TEF8</accession>
<reference evidence="2 3" key="1">
    <citation type="submission" date="2019-05" db="EMBL/GenBank/DDBJ databases">
        <title>Psychrobacillus vulpis sp. nov., a new species isolated from feces of a red fox that inhabits in The Tablas de Daimiel Natural Park, Albacete, Spain.</title>
        <authorList>
            <person name="Rodriguez M."/>
            <person name="Reina J.C."/>
            <person name="Bejar V."/>
            <person name="Llamas I."/>
        </authorList>
    </citation>
    <scope>NUCLEOTIDE SEQUENCE [LARGE SCALE GENOMIC DNA]</scope>
    <source>
        <strain evidence="2 3">NEAU-3TGS17</strain>
    </source>
</reference>
<protein>
    <submittedName>
        <fullName evidence="2">DUF58 domain-containing protein</fullName>
    </submittedName>
</protein>
<evidence type="ECO:0000313" key="2">
    <source>
        <dbReference type="EMBL" id="TQR15835.1"/>
    </source>
</evidence>
<comment type="caution">
    <text evidence="2">The sequence shown here is derived from an EMBL/GenBank/DDBJ whole genome shotgun (WGS) entry which is preliminary data.</text>
</comment>
<dbReference type="AlphaFoldDB" id="A0A544TEF8"/>
<dbReference type="EMBL" id="VDGH01000002">
    <property type="protein sequence ID" value="TQR15835.1"/>
    <property type="molecule type" value="Genomic_DNA"/>
</dbReference>
<keyword evidence="1" id="KW-0812">Transmembrane</keyword>
<dbReference type="PANTHER" id="PTHR34351:SF2">
    <property type="entry name" value="DUF58 DOMAIN-CONTAINING PROTEIN"/>
    <property type="match status" value="1"/>
</dbReference>
<proteinExistence type="predicted"/>
<keyword evidence="1" id="KW-1133">Transmembrane helix</keyword>
<sequence length="384" mass="44300">MNWIRRDFGTNNTKNYVQLLTVALLASFLFKQYILFSIFSFLLIIDYINLYYYRHVGEKLELVNKKKRVRLLKHSTSNLVFTFQNKGLPIWNATLLISFQTSIAPNGIAHRTTAGFHEIKLPFSVGFKKQVTIKIPIEGVHRGIARIKQLEIQIPHPFTDGSVSLEFKPMILTDAIVYPQIHKVNEKLIPSNLKEGFLEWNSSLYEDPFFPIGTREYAPGDQFHHIHWKASAKTQQLQTKVFTKVANVSILFIVNVKKKHGVVVDFEEKIEWLASRLEECYKNDIPYSFAINVRTYGKFPLVYLPLGSGEIHRKQALELLSILSRADSLIPFEKVLAYIDTNVELPVTVYIMTHQVENYLPLLSRIEKRTNVLYETGILSEGVL</sequence>
<keyword evidence="3" id="KW-1185">Reference proteome</keyword>
<organism evidence="2 3">
    <name type="scientific">Psychrobacillus lasiicapitis</name>
    <dbReference type="NCBI Taxonomy" id="1636719"/>
    <lineage>
        <taxon>Bacteria</taxon>
        <taxon>Bacillati</taxon>
        <taxon>Bacillota</taxon>
        <taxon>Bacilli</taxon>
        <taxon>Bacillales</taxon>
        <taxon>Bacillaceae</taxon>
        <taxon>Psychrobacillus</taxon>
    </lineage>
</organism>
<dbReference type="OrthoDB" id="9789943at2"/>
<gene>
    <name evidence="2" type="ORF">FG382_03755</name>
</gene>
<name>A0A544TEF8_9BACI</name>
<dbReference type="Proteomes" id="UP000317316">
    <property type="component" value="Unassembled WGS sequence"/>
</dbReference>
<feature type="transmembrane region" description="Helical" evidence="1">
    <location>
        <begin position="20"/>
        <end position="45"/>
    </location>
</feature>
<dbReference type="PANTHER" id="PTHR34351">
    <property type="entry name" value="SLR1927 PROTEIN-RELATED"/>
    <property type="match status" value="1"/>
</dbReference>
<keyword evidence="1" id="KW-0472">Membrane</keyword>
<evidence type="ECO:0000256" key="1">
    <source>
        <dbReference type="SAM" id="Phobius"/>
    </source>
</evidence>
<dbReference type="RefSeq" id="WP_142537557.1">
    <property type="nucleotide sequence ID" value="NZ_BMIE01000001.1"/>
</dbReference>